<feature type="domain" description="Reversion-inducing cysteine-rich with Kazal motifs N-terminal" evidence="1">
    <location>
        <begin position="124"/>
        <end position="171"/>
    </location>
</feature>
<evidence type="ECO:0000259" key="1">
    <source>
        <dbReference type="Pfam" id="PF22961"/>
    </source>
</evidence>
<comment type="caution">
    <text evidence="2">The sequence shown here is derived from an EMBL/GenBank/DDBJ whole genome shotgun (WGS) entry which is preliminary data.</text>
</comment>
<dbReference type="PANTHER" id="PTHR13487:SF3">
    <property type="entry name" value="REVERSION-INDUCING CYSTEINE-RICH PROTEIN WITH KAZAL MOTIFS"/>
    <property type="match status" value="1"/>
</dbReference>
<dbReference type="EMBL" id="BMAV01015291">
    <property type="protein sequence ID" value="GFY64539.1"/>
    <property type="molecule type" value="Genomic_DNA"/>
</dbReference>
<evidence type="ECO:0000313" key="2">
    <source>
        <dbReference type="EMBL" id="GFY64539.1"/>
    </source>
</evidence>
<dbReference type="GO" id="GO:0008191">
    <property type="term" value="F:metalloendopeptidase inhibitor activity"/>
    <property type="evidence" value="ECO:0007669"/>
    <property type="project" value="InterPro"/>
</dbReference>
<dbReference type="InterPro" id="IPR055110">
    <property type="entry name" value="RECK-like_N"/>
</dbReference>
<proteinExistence type="predicted"/>
<dbReference type="InterPro" id="IPR039016">
    <property type="entry name" value="RECK"/>
</dbReference>
<dbReference type="OrthoDB" id="5956770at2759"/>
<protein>
    <submittedName>
        <fullName evidence="2">Reversion-inducing cysteine-rich protein with Kazal motifs</fullName>
    </submittedName>
</protein>
<sequence>MKIYIRIIVRDRDEHVQHDGLSRKLTFADIQNDLRIPLLVAAPHQLVLAILTRREGMILTSSCCTLATGSCRATCEEISLVDLATNNDDRWRYISKLSSFCSEQLVPFWSCMNETLTEIDKGQGFFGRPCCTLPQSQACIMVCLQAKDRDELISACRPSNEITFYSCLERQEVGQQCCSRAGKPECASACKELFASTTEPSVQLRTYVNNMCAHDHPSVSKCVKNYTLLHQQKTQREIFIVATGPRMLIADWLVGIFYELKPSAKR</sequence>
<dbReference type="AlphaFoldDB" id="A0A8X6Y433"/>
<dbReference type="GO" id="GO:0030198">
    <property type="term" value="P:extracellular matrix organization"/>
    <property type="evidence" value="ECO:0007669"/>
    <property type="project" value="TreeGrafter"/>
</dbReference>
<reference evidence="2" key="1">
    <citation type="submission" date="2020-08" db="EMBL/GenBank/DDBJ databases">
        <title>Multicomponent nature underlies the extraordinary mechanical properties of spider dragline silk.</title>
        <authorList>
            <person name="Kono N."/>
            <person name="Nakamura H."/>
            <person name="Mori M."/>
            <person name="Yoshida Y."/>
            <person name="Ohtoshi R."/>
            <person name="Malay A.D."/>
            <person name="Moran D.A.P."/>
            <person name="Tomita M."/>
            <person name="Numata K."/>
            <person name="Arakawa K."/>
        </authorList>
    </citation>
    <scope>NUCLEOTIDE SEQUENCE</scope>
</reference>
<name>A0A8X6Y433_9ARAC</name>
<keyword evidence="3" id="KW-1185">Reference proteome</keyword>
<accession>A0A8X6Y433</accession>
<dbReference type="PANTHER" id="PTHR13487">
    <property type="entry name" value="SERINE PROTEASE INHIBITOR"/>
    <property type="match status" value="1"/>
</dbReference>
<dbReference type="Pfam" id="PF22961">
    <property type="entry name" value="RECK-like_N"/>
    <property type="match status" value="1"/>
</dbReference>
<organism evidence="2 3">
    <name type="scientific">Trichonephila inaurata madagascariensis</name>
    <dbReference type="NCBI Taxonomy" id="2747483"/>
    <lineage>
        <taxon>Eukaryota</taxon>
        <taxon>Metazoa</taxon>
        <taxon>Ecdysozoa</taxon>
        <taxon>Arthropoda</taxon>
        <taxon>Chelicerata</taxon>
        <taxon>Arachnida</taxon>
        <taxon>Araneae</taxon>
        <taxon>Araneomorphae</taxon>
        <taxon>Entelegynae</taxon>
        <taxon>Araneoidea</taxon>
        <taxon>Nephilidae</taxon>
        <taxon>Trichonephila</taxon>
        <taxon>Trichonephila inaurata</taxon>
    </lineage>
</organism>
<dbReference type="GO" id="GO:0005886">
    <property type="term" value="C:plasma membrane"/>
    <property type="evidence" value="ECO:0007669"/>
    <property type="project" value="TreeGrafter"/>
</dbReference>
<gene>
    <name evidence="2" type="primary">RECK_0</name>
    <name evidence="2" type="ORF">TNIN_415341</name>
</gene>
<evidence type="ECO:0000313" key="3">
    <source>
        <dbReference type="Proteomes" id="UP000886998"/>
    </source>
</evidence>
<dbReference type="Proteomes" id="UP000886998">
    <property type="component" value="Unassembled WGS sequence"/>
</dbReference>